<evidence type="ECO:0000313" key="3">
    <source>
        <dbReference type="Proteomes" id="UP000225706"/>
    </source>
</evidence>
<protein>
    <submittedName>
        <fullName evidence="2">Uncharacterized protein</fullName>
    </submittedName>
</protein>
<feature type="compositionally biased region" description="Acidic residues" evidence="1">
    <location>
        <begin position="160"/>
        <end position="172"/>
    </location>
</feature>
<accession>A0A2B4RBV0</accession>
<sequence>MSRERKKRKRRERRLHKEKVLVSALQIEKDRFERQQKICDYMSRKYYNRLNSLLRREEAARKKSIVEEPKTQRKVLAIRTHQFSLEIDRGLLEQPKDESGKEHKQSSQIGIAVIDKYLKHHRLHTASNKHAKLKEVRRHIIQQRIQGYTQDEGSPLCSSESEEEYLSSDDESVQTDYVLAQIDSSPEDDDEEEGDDIQIRVTTTRAGRRALNNSVSFI</sequence>
<organism evidence="2 3">
    <name type="scientific">Stylophora pistillata</name>
    <name type="common">Smooth cauliflower coral</name>
    <dbReference type="NCBI Taxonomy" id="50429"/>
    <lineage>
        <taxon>Eukaryota</taxon>
        <taxon>Metazoa</taxon>
        <taxon>Cnidaria</taxon>
        <taxon>Anthozoa</taxon>
        <taxon>Hexacorallia</taxon>
        <taxon>Scleractinia</taxon>
        <taxon>Astrocoeniina</taxon>
        <taxon>Pocilloporidae</taxon>
        <taxon>Stylophora</taxon>
    </lineage>
</organism>
<keyword evidence="3" id="KW-1185">Reference proteome</keyword>
<dbReference type="EMBL" id="LSMT01000913">
    <property type="protein sequence ID" value="PFX13702.1"/>
    <property type="molecule type" value="Genomic_DNA"/>
</dbReference>
<proteinExistence type="predicted"/>
<name>A0A2B4RBV0_STYPI</name>
<evidence type="ECO:0000313" key="2">
    <source>
        <dbReference type="EMBL" id="PFX13702.1"/>
    </source>
</evidence>
<feature type="region of interest" description="Disordered" evidence="1">
    <location>
        <begin position="147"/>
        <end position="172"/>
    </location>
</feature>
<reference evidence="3" key="1">
    <citation type="journal article" date="2017" name="bioRxiv">
        <title>Comparative analysis of the genomes of Stylophora pistillata and Acropora digitifera provides evidence for extensive differences between species of corals.</title>
        <authorList>
            <person name="Voolstra C.R."/>
            <person name="Li Y."/>
            <person name="Liew Y.J."/>
            <person name="Baumgarten S."/>
            <person name="Zoccola D."/>
            <person name="Flot J.-F."/>
            <person name="Tambutte S."/>
            <person name="Allemand D."/>
            <person name="Aranda M."/>
        </authorList>
    </citation>
    <scope>NUCLEOTIDE SEQUENCE [LARGE SCALE GENOMIC DNA]</scope>
</reference>
<dbReference type="Proteomes" id="UP000225706">
    <property type="component" value="Unassembled WGS sequence"/>
</dbReference>
<dbReference type="AlphaFoldDB" id="A0A2B4RBV0"/>
<evidence type="ECO:0000256" key="1">
    <source>
        <dbReference type="SAM" id="MobiDB-lite"/>
    </source>
</evidence>
<comment type="caution">
    <text evidence="2">The sequence shown here is derived from an EMBL/GenBank/DDBJ whole genome shotgun (WGS) entry which is preliminary data.</text>
</comment>
<gene>
    <name evidence="2" type="ORF">AWC38_SpisGene22194</name>
</gene>